<dbReference type="InParanoid" id="A0A0G4GH01"/>
<evidence type="ECO:0000259" key="5">
    <source>
        <dbReference type="Pfam" id="PF08100"/>
    </source>
</evidence>
<dbReference type="InterPro" id="IPR036390">
    <property type="entry name" value="WH_DNA-bd_sf"/>
</dbReference>
<evidence type="ECO:0000259" key="4">
    <source>
        <dbReference type="Pfam" id="PF00891"/>
    </source>
</evidence>
<dbReference type="InterPro" id="IPR001077">
    <property type="entry name" value="COMT_C"/>
</dbReference>
<dbReference type="InterPro" id="IPR016461">
    <property type="entry name" value="COMT-like"/>
</dbReference>
<proteinExistence type="predicted"/>
<feature type="domain" description="O-methyltransferase dimerisation" evidence="5">
    <location>
        <begin position="64"/>
        <end position="141"/>
    </location>
</feature>
<dbReference type="SUPFAM" id="SSF53335">
    <property type="entry name" value="S-adenosyl-L-methionine-dependent methyltransferases"/>
    <property type="match status" value="1"/>
</dbReference>
<evidence type="ECO:0000256" key="3">
    <source>
        <dbReference type="ARBA" id="ARBA00022691"/>
    </source>
</evidence>
<dbReference type="OrthoDB" id="2410195at2759"/>
<sequence>MAVIAWVVLLPPSGPPRSVRAAYSESLLPWPVYRIGMPLLEFADRFAREMTPPEMRVPMLAGVWMESVIVYAVAKLSICDVMWSMRQPSSVDEVAQGLVDRGVVTSIQTGHLQRLMDAAIEVGLFAKQGDKYVLTPSGEMLRADHPRSSRATVLFLAGPDGMAPWHAVVNSVQTGNSGWMEVYGKEKFQHMLEEPAQWHTFDRAQAAMSKLLQHSLLAEYAFTGRINRTGSDADFVFCDIGGGEGVIMAEVLSHYPNARGLLLDQSAPVVAANNRFAAKSLADRAMAIEGSFFDPLPQEFQACDYFHLRWILHDWSDHDSHRILSRVAEAAERGAAVLLSEAVLGTQPHIFERHKRLMDLTMMAWHQPGAKERTLSEFDSLLSSLGYKRAAYVESQGPMAVMEYRRPHTHGRPEHHGAS</sequence>
<dbReference type="AlphaFoldDB" id="A0A0G4GH01"/>
<dbReference type="OMA" id="ADFSLHM"/>
<dbReference type="InterPro" id="IPR036388">
    <property type="entry name" value="WH-like_DNA-bd_sf"/>
</dbReference>
<organism evidence="6 7">
    <name type="scientific">Vitrella brassicaformis (strain CCMP3155)</name>
    <dbReference type="NCBI Taxonomy" id="1169540"/>
    <lineage>
        <taxon>Eukaryota</taxon>
        <taxon>Sar</taxon>
        <taxon>Alveolata</taxon>
        <taxon>Colpodellida</taxon>
        <taxon>Vitrellaceae</taxon>
        <taxon>Vitrella</taxon>
    </lineage>
</organism>
<accession>A0A0G4GH01</accession>
<dbReference type="GO" id="GO:0032259">
    <property type="term" value="P:methylation"/>
    <property type="evidence" value="ECO:0007669"/>
    <property type="project" value="UniProtKB-KW"/>
</dbReference>
<dbReference type="Proteomes" id="UP000041254">
    <property type="component" value="Unassembled WGS sequence"/>
</dbReference>
<dbReference type="InterPro" id="IPR012967">
    <property type="entry name" value="COMT_dimerisation"/>
</dbReference>
<dbReference type="PANTHER" id="PTHR43712:SF2">
    <property type="entry name" value="O-METHYLTRANSFERASE CICE"/>
    <property type="match status" value="1"/>
</dbReference>
<dbReference type="PANTHER" id="PTHR43712">
    <property type="entry name" value="PUTATIVE (AFU_ORTHOLOGUE AFUA_4G14580)-RELATED"/>
    <property type="match status" value="1"/>
</dbReference>
<evidence type="ECO:0000313" key="7">
    <source>
        <dbReference type="Proteomes" id="UP000041254"/>
    </source>
</evidence>
<dbReference type="GO" id="GO:0008171">
    <property type="term" value="F:O-methyltransferase activity"/>
    <property type="evidence" value="ECO:0007669"/>
    <property type="project" value="InterPro"/>
</dbReference>
<dbReference type="Pfam" id="PF00891">
    <property type="entry name" value="Methyltransf_2"/>
    <property type="match status" value="1"/>
</dbReference>
<feature type="domain" description="O-methyltransferase C-terminal" evidence="4">
    <location>
        <begin position="165"/>
        <end position="388"/>
    </location>
</feature>
<gene>
    <name evidence="6" type="ORF">Vbra_2703</name>
</gene>
<dbReference type="EMBL" id="CDMY01000665">
    <property type="protein sequence ID" value="CEM28915.1"/>
    <property type="molecule type" value="Genomic_DNA"/>
</dbReference>
<keyword evidence="7" id="KW-1185">Reference proteome</keyword>
<name>A0A0G4GH01_VITBC</name>
<keyword evidence="3" id="KW-0949">S-adenosyl-L-methionine</keyword>
<dbReference type="Pfam" id="PF08100">
    <property type="entry name" value="Dimerisation"/>
    <property type="match status" value="1"/>
</dbReference>
<evidence type="ECO:0000256" key="2">
    <source>
        <dbReference type="ARBA" id="ARBA00022679"/>
    </source>
</evidence>
<keyword evidence="1" id="KW-0489">Methyltransferase</keyword>
<dbReference type="VEuPathDB" id="CryptoDB:Vbra_2703"/>
<dbReference type="InterPro" id="IPR029063">
    <property type="entry name" value="SAM-dependent_MTases_sf"/>
</dbReference>
<reference evidence="6 7" key="1">
    <citation type="submission" date="2014-11" db="EMBL/GenBank/DDBJ databases">
        <authorList>
            <person name="Zhu J."/>
            <person name="Qi W."/>
            <person name="Song R."/>
        </authorList>
    </citation>
    <scope>NUCLEOTIDE SEQUENCE [LARGE SCALE GENOMIC DNA]</scope>
</reference>
<dbReference type="PROSITE" id="PS51683">
    <property type="entry name" value="SAM_OMT_II"/>
    <property type="match status" value="1"/>
</dbReference>
<dbReference type="Gene3D" id="3.40.50.150">
    <property type="entry name" value="Vaccinia Virus protein VP39"/>
    <property type="match status" value="1"/>
</dbReference>
<dbReference type="SUPFAM" id="SSF46785">
    <property type="entry name" value="Winged helix' DNA-binding domain"/>
    <property type="match status" value="1"/>
</dbReference>
<keyword evidence="2" id="KW-0808">Transferase</keyword>
<dbReference type="STRING" id="1169540.A0A0G4GH01"/>
<protein>
    <submittedName>
        <fullName evidence="6">Uncharacterized protein</fullName>
    </submittedName>
</protein>
<dbReference type="GO" id="GO:0046983">
    <property type="term" value="F:protein dimerization activity"/>
    <property type="evidence" value="ECO:0007669"/>
    <property type="project" value="InterPro"/>
</dbReference>
<dbReference type="Gene3D" id="1.10.10.10">
    <property type="entry name" value="Winged helix-like DNA-binding domain superfamily/Winged helix DNA-binding domain"/>
    <property type="match status" value="1"/>
</dbReference>
<evidence type="ECO:0000313" key="6">
    <source>
        <dbReference type="EMBL" id="CEM28915.1"/>
    </source>
</evidence>
<dbReference type="Gene3D" id="1.10.287.1350">
    <property type="match status" value="1"/>
</dbReference>
<evidence type="ECO:0000256" key="1">
    <source>
        <dbReference type="ARBA" id="ARBA00022603"/>
    </source>
</evidence>